<evidence type="ECO:0000259" key="1">
    <source>
        <dbReference type="Pfam" id="PF00534"/>
    </source>
</evidence>
<dbReference type="Pfam" id="PF13439">
    <property type="entry name" value="Glyco_transf_4"/>
    <property type="match status" value="1"/>
</dbReference>
<feature type="domain" description="Glycosyltransferase subfamily 4-like N-terminal" evidence="2">
    <location>
        <begin position="39"/>
        <end position="147"/>
    </location>
</feature>
<evidence type="ECO:0000259" key="2">
    <source>
        <dbReference type="Pfam" id="PF13439"/>
    </source>
</evidence>
<dbReference type="RefSeq" id="WP_193807270.1">
    <property type="nucleotide sequence ID" value="NZ_CP087714.1"/>
</dbReference>
<dbReference type="CDD" id="cd03801">
    <property type="entry name" value="GT4_PimA-like"/>
    <property type="match status" value="1"/>
</dbReference>
<feature type="domain" description="Glycosyl transferase family 1" evidence="1">
    <location>
        <begin position="171"/>
        <end position="334"/>
    </location>
</feature>
<dbReference type="InterPro" id="IPR050194">
    <property type="entry name" value="Glycosyltransferase_grp1"/>
</dbReference>
<dbReference type="PANTHER" id="PTHR45947">
    <property type="entry name" value="SULFOQUINOVOSYL TRANSFERASE SQD2"/>
    <property type="match status" value="1"/>
</dbReference>
<evidence type="ECO:0000313" key="4">
    <source>
        <dbReference type="Proteomes" id="UP001492541"/>
    </source>
</evidence>
<dbReference type="EMBL" id="CP087714">
    <property type="protein sequence ID" value="XAT63567.1"/>
    <property type="molecule type" value="Genomic_DNA"/>
</dbReference>
<reference evidence="3 4" key="1">
    <citation type="submission" date="2021-11" db="EMBL/GenBank/DDBJ databases">
        <title>Whole genome of Geoglobus acetivorans.</title>
        <authorList>
            <person name="Liu D."/>
        </authorList>
    </citation>
    <scope>NUCLEOTIDE SEQUENCE [LARGE SCALE GENOMIC DNA]</scope>
    <source>
        <strain evidence="3 4">SBH6</strain>
    </source>
</reference>
<dbReference type="GeneID" id="90450019"/>
<accession>A0ABZ3H555</accession>
<protein>
    <submittedName>
        <fullName evidence="3">Glycosyltransferase family 4 protein</fullName>
    </submittedName>
</protein>
<dbReference type="InterPro" id="IPR001296">
    <property type="entry name" value="Glyco_trans_1"/>
</dbReference>
<dbReference type="Pfam" id="PF00534">
    <property type="entry name" value="Glycos_transf_1"/>
    <property type="match status" value="1"/>
</dbReference>
<dbReference type="Proteomes" id="UP001492541">
    <property type="component" value="Chromosome"/>
</dbReference>
<dbReference type="Gene3D" id="3.40.50.2000">
    <property type="entry name" value="Glycogen Phosphorylase B"/>
    <property type="match status" value="2"/>
</dbReference>
<dbReference type="InterPro" id="IPR028098">
    <property type="entry name" value="Glyco_trans_4-like_N"/>
</dbReference>
<keyword evidence="4" id="KW-1185">Reference proteome</keyword>
<organism evidence="3 4">
    <name type="scientific">Geoglobus acetivorans</name>
    <dbReference type="NCBI Taxonomy" id="565033"/>
    <lineage>
        <taxon>Archaea</taxon>
        <taxon>Methanobacteriati</taxon>
        <taxon>Methanobacteriota</taxon>
        <taxon>Archaeoglobi</taxon>
        <taxon>Archaeoglobales</taxon>
        <taxon>Archaeoglobaceae</taxon>
        <taxon>Geoglobus</taxon>
    </lineage>
</organism>
<proteinExistence type="predicted"/>
<gene>
    <name evidence="3" type="ORF">LPQ35_09955</name>
</gene>
<evidence type="ECO:0000313" key="3">
    <source>
        <dbReference type="EMBL" id="XAT63567.1"/>
    </source>
</evidence>
<dbReference type="PANTHER" id="PTHR45947:SF3">
    <property type="entry name" value="SULFOQUINOVOSYL TRANSFERASE SQD2"/>
    <property type="match status" value="1"/>
</dbReference>
<name>A0ABZ3H555_GEOAI</name>
<dbReference type="SUPFAM" id="SSF53756">
    <property type="entry name" value="UDP-Glycosyltransferase/glycogen phosphorylase"/>
    <property type="match status" value="1"/>
</dbReference>
<sequence length="366" mass="41862">MKILFVARNYPPHVGGAERLNYELAKNMRKIMSFEVIPNRFGKYSPVFYIYSLFRILLNKGFDAILLSDSLLSPLIPILKIIKKKPVVIKVHGLDITYKNKLYQFFIPMFVNVADKIICISKETKEECVKRGVSPDKCIVIPVGINPPASSDGNKEVLKKRISKMLHADLEDKFVLLSVGRLVERKGFHWFVENVIPKLLEARDDFVYLIVGDGPYREKIKRIVEEKDLRKYVVLLGKIDDRTLELLYKISDIFIMPNIPVDGDIEGFGIVVLEATVRGVPVVASNLEGIKDAVIDGKTGILVTPLNAEMFVENILRIMETTGKNRKIEKKIRQIVLEKYSWNKISRKYKSVFVFLTKMVIGRCKS</sequence>